<evidence type="ECO:0000313" key="1">
    <source>
        <dbReference type="EMBL" id="MPC87288.1"/>
    </source>
</evidence>
<organism evidence="1 2">
    <name type="scientific">Portunus trituberculatus</name>
    <name type="common">Swimming crab</name>
    <name type="synonym">Neptunus trituberculatus</name>
    <dbReference type="NCBI Taxonomy" id="210409"/>
    <lineage>
        <taxon>Eukaryota</taxon>
        <taxon>Metazoa</taxon>
        <taxon>Ecdysozoa</taxon>
        <taxon>Arthropoda</taxon>
        <taxon>Crustacea</taxon>
        <taxon>Multicrustacea</taxon>
        <taxon>Malacostraca</taxon>
        <taxon>Eumalacostraca</taxon>
        <taxon>Eucarida</taxon>
        <taxon>Decapoda</taxon>
        <taxon>Pleocyemata</taxon>
        <taxon>Brachyura</taxon>
        <taxon>Eubrachyura</taxon>
        <taxon>Portunoidea</taxon>
        <taxon>Portunidae</taxon>
        <taxon>Portuninae</taxon>
        <taxon>Portunus</taxon>
    </lineage>
</organism>
<protein>
    <submittedName>
        <fullName evidence="1">Uncharacterized protein</fullName>
    </submittedName>
</protein>
<reference evidence="1 2" key="1">
    <citation type="submission" date="2019-05" db="EMBL/GenBank/DDBJ databases">
        <title>Another draft genome of Portunus trituberculatus and its Hox gene families provides insights of decapod evolution.</title>
        <authorList>
            <person name="Jeong J.-H."/>
            <person name="Song I."/>
            <person name="Kim S."/>
            <person name="Choi T."/>
            <person name="Kim D."/>
            <person name="Ryu S."/>
            <person name="Kim W."/>
        </authorList>
    </citation>
    <scope>NUCLEOTIDE SEQUENCE [LARGE SCALE GENOMIC DNA]</scope>
    <source>
        <tissue evidence="1">Muscle</tissue>
    </source>
</reference>
<proteinExistence type="predicted"/>
<comment type="caution">
    <text evidence="1">The sequence shown here is derived from an EMBL/GenBank/DDBJ whole genome shotgun (WGS) entry which is preliminary data.</text>
</comment>
<keyword evidence="2" id="KW-1185">Reference proteome</keyword>
<evidence type="ECO:0000313" key="2">
    <source>
        <dbReference type="Proteomes" id="UP000324222"/>
    </source>
</evidence>
<accession>A0A5B7J2Z1</accession>
<gene>
    <name evidence="1" type="ORF">E2C01_082146</name>
</gene>
<sequence length="95" mass="10629">MAGVVHECTFGRPCESSRARGQCGRRYKCSRRIIHGDGCVVLREGMGKLWRAVGQVRLTSLGLPRPVIRSSRRRPGRSCRRALRALRGRGEARGK</sequence>
<dbReference type="EMBL" id="VSRR010074045">
    <property type="protein sequence ID" value="MPC87288.1"/>
    <property type="molecule type" value="Genomic_DNA"/>
</dbReference>
<dbReference type="Proteomes" id="UP000324222">
    <property type="component" value="Unassembled WGS sequence"/>
</dbReference>
<name>A0A5B7J2Z1_PORTR</name>
<dbReference type="AlphaFoldDB" id="A0A5B7J2Z1"/>